<evidence type="ECO:0000256" key="4">
    <source>
        <dbReference type="RuleBase" id="RU004381"/>
    </source>
</evidence>
<evidence type="ECO:0000256" key="2">
    <source>
        <dbReference type="ARBA" id="ARBA00022980"/>
    </source>
</evidence>
<dbReference type="PANTHER" id="PTHR10496">
    <property type="entry name" value="40S RIBOSOMAL PROTEIN S24"/>
    <property type="match status" value="1"/>
</dbReference>
<keyword evidence="3 4" id="KW-0687">Ribonucleoprotein</keyword>
<dbReference type="Proteomes" id="UP000594262">
    <property type="component" value="Unplaced"/>
</dbReference>
<feature type="compositionally biased region" description="Basic residues" evidence="6">
    <location>
        <begin position="127"/>
        <end position="151"/>
    </location>
</feature>
<accession>A0A7M5UTT7</accession>
<proteinExistence type="inferred from homology"/>
<organism evidence="7 8">
    <name type="scientific">Clytia hemisphaerica</name>
    <dbReference type="NCBI Taxonomy" id="252671"/>
    <lineage>
        <taxon>Eukaryota</taxon>
        <taxon>Metazoa</taxon>
        <taxon>Cnidaria</taxon>
        <taxon>Hydrozoa</taxon>
        <taxon>Hydroidolina</taxon>
        <taxon>Leptothecata</taxon>
        <taxon>Obeliida</taxon>
        <taxon>Clytiidae</taxon>
        <taxon>Clytia</taxon>
    </lineage>
</organism>
<dbReference type="Pfam" id="PF01282">
    <property type="entry name" value="Ribosomal_S24e"/>
    <property type="match status" value="1"/>
</dbReference>
<reference evidence="7" key="1">
    <citation type="submission" date="2021-01" db="UniProtKB">
        <authorList>
            <consortium name="EnsemblMetazoa"/>
        </authorList>
    </citation>
    <scope>IDENTIFICATION</scope>
</reference>
<dbReference type="EnsemblMetazoa" id="CLYHEMT004381.1">
    <property type="protein sequence ID" value="CLYHEMP004381.1"/>
    <property type="gene ID" value="CLYHEMG004381"/>
</dbReference>
<dbReference type="InterPro" id="IPR053709">
    <property type="entry name" value="eRP_eS24_sf"/>
</dbReference>
<dbReference type="GO" id="GO:0005840">
    <property type="term" value="C:ribosome"/>
    <property type="evidence" value="ECO:0007669"/>
    <property type="project" value="UniProtKB-KW"/>
</dbReference>
<dbReference type="AlphaFoldDB" id="A0A7M5UTT7"/>
<dbReference type="InterPro" id="IPR001976">
    <property type="entry name" value="Ribosomal_eS24"/>
</dbReference>
<evidence type="ECO:0000256" key="1">
    <source>
        <dbReference type="ARBA" id="ARBA00009680"/>
    </source>
</evidence>
<dbReference type="PROSITE" id="PS00529">
    <property type="entry name" value="RIBOSOMAL_S24E"/>
    <property type="match status" value="1"/>
</dbReference>
<evidence type="ECO:0000256" key="6">
    <source>
        <dbReference type="SAM" id="MobiDB-lite"/>
    </source>
</evidence>
<dbReference type="GO" id="GO:0003735">
    <property type="term" value="F:structural constituent of ribosome"/>
    <property type="evidence" value="ECO:0007669"/>
    <property type="project" value="InterPro"/>
</dbReference>
<sequence>MKPSFVYKIYGAGKLFPFDELAKMADTATIRTRKFMTNRLLQRRQMIVDVLHPGKATVSKADIREKLARMYKSTADCIVCFGFKTLFGGGKTTGFALVYDTLDYLKKFEPKYRKQRLGLIKVEKPARKQRKERKNRAKKVRGTAKAAITKK</sequence>
<protein>
    <recommendedName>
        <fullName evidence="5">40S ribosomal protein S24</fullName>
    </recommendedName>
</protein>
<keyword evidence="2 4" id="KW-0689">Ribosomal protein</keyword>
<dbReference type="Gene3D" id="3.30.70.3370">
    <property type="match status" value="1"/>
</dbReference>
<dbReference type="HAMAP" id="MF_00545">
    <property type="entry name" value="Ribosomal_eS24"/>
    <property type="match status" value="1"/>
</dbReference>
<dbReference type="SUPFAM" id="SSF54189">
    <property type="entry name" value="Ribosomal proteins S24e, L23 and L15e"/>
    <property type="match status" value="1"/>
</dbReference>
<dbReference type="OrthoDB" id="5571754at2759"/>
<dbReference type="InterPro" id="IPR012678">
    <property type="entry name" value="Ribosomal_uL23/eL15/eS24_sf"/>
</dbReference>
<dbReference type="GO" id="GO:0006412">
    <property type="term" value="P:translation"/>
    <property type="evidence" value="ECO:0007669"/>
    <property type="project" value="InterPro"/>
</dbReference>
<dbReference type="GO" id="GO:1990904">
    <property type="term" value="C:ribonucleoprotein complex"/>
    <property type="evidence" value="ECO:0007669"/>
    <property type="project" value="UniProtKB-KW"/>
</dbReference>
<evidence type="ECO:0000256" key="3">
    <source>
        <dbReference type="ARBA" id="ARBA00023274"/>
    </source>
</evidence>
<evidence type="ECO:0000256" key="5">
    <source>
        <dbReference type="RuleBase" id="RU004383"/>
    </source>
</evidence>
<evidence type="ECO:0000313" key="7">
    <source>
        <dbReference type="EnsemblMetazoa" id="CLYHEMP004381.1"/>
    </source>
</evidence>
<evidence type="ECO:0000313" key="8">
    <source>
        <dbReference type="Proteomes" id="UP000594262"/>
    </source>
</evidence>
<dbReference type="InterPro" id="IPR018098">
    <property type="entry name" value="Ribosomal_eS24_CS"/>
</dbReference>
<feature type="region of interest" description="Disordered" evidence="6">
    <location>
        <begin position="123"/>
        <end position="151"/>
    </location>
</feature>
<comment type="similarity">
    <text evidence="1 4">Belongs to the eukaryotic ribosomal protein eS24 family.</text>
</comment>
<keyword evidence="8" id="KW-1185">Reference proteome</keyword>
<name>A0A7M5UTT7_9CNID</name>